<gene>
    <name evidence="2" type="ORF">AAG570_010565</name>
</gene>
<accession>A0ABD0Z503</accession>
<dbReference type="Gene3D" id="3.30.530.20">
    <property type="match status" value="1"/>
</dbReference>
<dbReference type="PROSITE" id="PS51257">
    <property type="entry name" value="PROKAR_LIPOPROTEIN"/>
    <property type="match status" value="1"/>
</dbReference>
<dbReference type="InterPro" id="IPR002913">
    <property type="entry name" value="START_lipid-bd_dom"/>
</dbReference>
<sequence>MGGGIIKGRDFVLLRHWEEKYDHTIIANISVSCPWAPHNKKCIRGENGPGCWAIRNCAQDGKCELTWLLNTDIKGWLPEQVVYTSSVNVMLNYISLLRKHLAQLNV</sequence>
<dbReference type="InterPro" id="IPR051869">
    <property type="entry name" value="STARD3"/>
</dbReference>
<organism evidence="2 3">
    <name type="scientific">Ranatra chinensis</name>
    <dbReference type="NCBI Taxonomy" id="642074"/>
    <lineage>
        <taxon>Eukaryota</taxon>
        <taxon>Metazoa</taxon>
        <taxon>Ecdysozoa</taxon>
        <taxon>Arthropoda</taxon>
        <taxon>Hexapoda</taxon>
        <taxon>Insecta</taxon>
        <taxon>Pterygota</taxon>
        <taxon>Neoptera</taxon>
        <taxon>Paraneoptera</taxon>
        <taxon>Hemiptera</taxon>
        <taxon>Heteroptera</taxon>
        <taxon>Panheteroptera</taxon>
        <taxon>Nepomorpha</taxon>
        <taxon>Nepidae</taxon>
        <taxon>Ranatrinae</taxon>
        <taxon>Ranatra</taxon>
    </lineage>
</organism>
<reference evidence="2 3" key="1">
    <citation type="submission" date="2024-07" db="EMBL/GenBank/DDBJ databases">
        <title>Chromosome-level genome assembly of the water stick insect Ranatra chinensis (Heteroptera: Nepidae).</title>
        <authorList>
            <person name="Liu X."/>
        </authorList>
    </citation>
    <scope>NUCLEOTIDE SEQUENCE [LARGE SCALE GENOMIC DNA]</scope>
    <source>
        <strain evidence="2">Cailab_2021Rc</strain>
        <tissue evidence="2">Muscle</tissue>
    </source>
</reference>
<evidence type="ECO:0000313" key="2">
    <source>
        <dbReference type="EMBL" id="KAL1132613.1"/>
    </source>
</evidence>
<dbReference type="PANTHER" id="PTHR46121:SF4">
    <property type="entry name" value="STEROIDOGENIC ACUTE REGULATORY PROTEIN-LIKE"/>
    <property type="match status" value="1"/>
</dbReference>
<dbReference type="EMBL" id="JBFDAA010000005">
    <property type="protein sequence ID" value="KAL1132613.1"/>
    <property type="molecule type" value="Genomic_DNA"/>
</dbReference>
<dbReference type="Pfam" id="PF01852">
    <property type="entry name" value="START"/>
    <property type="match status" value="1"/>
</dbReference>
<dbReference type="InterPro" id="IPR023393">
    <property type="entry name" value="START-like_dom_sf"/>
</dbReference>
<keyword evidence="3" id="KW-1185">Reference proteome</keyword>
<comment type="caution">
    <text evidence="2">The sequence shown here is derived from an EMBL/GenBank/DDBJ whole genome shotgun (WGS) entry which is preliminary data.</text>
</comment>
<dbReference type="Proteomes" id="UP001558652">
    <property type="component" value="Unassembled WGS sequence"/>
</dbReference>
<evidence type="ECO:0000259" key="1">
    <source>
        <dbReference type="PROSITE" id="PS50848"/>
    </source>
</evidence>
<dbReference type="SUPFAM" id="SSF55961">
    <property type="entry name" value="Bet v1-like"/>
    <property type="match status" value="1"/>
</dbReference>
<proteinExistence type="predicted"/>
<protein>
    <recommendedName>
        <fullName evidence="1">START domain-containing protein</fullName>
    </recommendedName>
</protein>
<name>A0ABD0Z503_9HEMI</name>
<evidence type="ECO:0000313" key="3">
    <source>
        <dbReference type="Proteomes" id="UP001558652"/>
    </source>
</evidence>
<dbReference type="PROSITE" id="PS50848">
    <property type="entry name" value="START"/>
    <property type="match status" value="1"/>
</dbReference>
<dbReference type="AlphaFoldDB" id="A0ABD0Z503"/>
<dbReference type="PANTHER" id="PTHR46121">
    <property type="entry name" value="STEROIDOGENIC ACUTE REGULATORY PROTEIN-LIKE"/>
    <property type="match status" value="1"/>
</dbReference>
<feature type="domain" description="START" evidence="1">
    <location>
        <begin position="1"/>
        <end position="106"/>
    </location>
</feature>